<dbReference type="AlphaFoldDB" id="A0A224YJ05"/>
<dbReference type="EMBL" id="GFPF01002676">
    <property type="protein sequence ID" value="MAA13822.1"/>
    <property type="molecule type" value="Transcribed_RNA"/>
</dbReference>
<reference evidence="1" key="1">
    <citation type="journal article" date="2017" name="Parasit. Vectors">
        <title>Sialotranscriptomics of Rhipicephalus zambeziensis reveals intricate expression profiles of secretory proteins and suggests tight temporal transcriptional regulation during blood-feeding.</title>
        <authorList>
            <person name="de Castro M.H."/>
            <person name="de Klerk D."/>
            <person name="Pienaar R."/>
            <person name="Rees D.J.G."/>
            <person name="Mans B.J."/>
        </authorList>
    </citation>
    <scope>NUCLEOTIDE SEQUENCE</scope>
    <source>
        <tissue evidence="1">Salivary glands</tissue>
    </source>
</reference>
<sequence length="950" mass="106118">MAAVRSFEYGRDISLLKSALRFAERVLQQEDSSQTLFSSDHSHSRTAALTVSDRIQNAYSAGIEWAVTSSRLHTAVFVNVLQSNDVVGAAELEYFESVLDDLPRIGWPFFAELVSACGWRERFIETLKALSPKIRLKVLEAVHNISKILPYIWSCTVSTVIWSSCISPIKGIDTSKDEVLSAFSNLQALPSSNEASPTEECLLEDSIQFVVDLSENVSLSNMEMVDWALSLVNVTLDFLLTIFEPTEFSLLNPNLWLANYDDIGKKAEKDFYLTSQCCFHVLNGLAWPDVSQLLSRADCLLFREVQKALVCFGERLSQEQNIKHSLCLTHDFCAASCIAGKENKTSLKVRTHEDLWHLIRKMQCFLSSLETVKKDYEAQSPFLAGLKDFVMKWDHEGVDSTVCDKDTQISVIESILKQGAVPLTSAFTIWIVNHESLLMQERIFGILNDHLNLLSHPELFHCLFQAALCSDADTFVKKLVLKVCSAAPLKLQEAMLFYTFSSESFSDDSSPLKLTDFENLLTEKLNLVSDADHTTDLEGREQIFSEFASLCLQSPSEVLEAVVEMAVTDGCTTAVSQLLMHLRIVCQHKKKLCNTEQDLLGSIILDTFQRLQNGTSKHQDNFIGLINELVGHSDVVDCDWFLTQIVDCVDMFGAADPCLDSFFPLQVSLAIAPKISEHYIVPMARILVQMLDEACMKLNGARKQKVLHFLHAYLSLDACTSQTNLPSSINLTHAAIQCLLKKKCIFHEAYGVPSHRGELVLLDAKKWSSECQKVASQFPECSLTELLRPHFCLWLAGATSEEWEILSAQLRRALSIDAGHSVSPAIFIQELVMCLIGCKSYVAVGNWSYLFTCFANTVMVCLKGTKELPEEDLREIVLALVFALSSLPSQCLKQELLLLVDVAQFKKTSVLGGELVKIFREALATQCFENDFVSGVVKASVHKLLAHQAN</sequence>
<organism evidence="1">
    <name type="scientific">Rhipicephalus zambeziensis</name>
    <dbReference type="NCBI Taxonomy" id="60191"/>
    <lineage>
        <taxon>Eukaryota</taxon>
        <taxon>Metazoa</taxon>
        <taxon>Ecdysozoa</taxon>
        <taxon>Arthropoda</taxon>
        <taxon>Chelicerata</taxon>
        <taxon>Arachnida</taxon>
        <taxon>Acari</taxon>
        <taxon>Parasitiformes</taxon>
        <taxon>Ixodida</taxon>
        <taxon>Ixodoidea</taxon>
        <taxon>Ixodidae</taxon>
        <taxon>Rhipicephalinae</taxon>
        <taxon>Rhipicephalus</taxon>
        <taxon>Rhipicephalus</taxon>
    </lineage>
</organism>
<protein>
    <submittedName>
        <fullName evidence="1">Uncharacterized protein</fullName>
    </submittedName>
</protein>
<name>A0A224YJ05_9ACAR</name>
<accession>A0A224YJ05</accession>
<evidence type="ECO:0000313" key="1">
    <source>
        <dbReference type="EMBL" id="MAA13822.1"/>
    </source>
</evidence>
<proteinExistence type="predicted"/>